<feature type="region of interest" description="Disordered" evidence="1">
    <location>
        <begin position="467"/>
        <end position="487"/>
    </location>
</feature>
<feature type="compositionally biased region" description="Polar residues" evidence="1">
    <location>
        <begin position="657"/>
        <end position="668"/>
    </location>
</feature>
<keyword evidence="3" id="KW-1185">Reference proteome</keyword>
<feature type="compositionally biased region" description="Low complexity" evidence="1">
    <location>
        <begin position="678"/>
        <end position="710"/>
    </location>
</feature>
<feature type="compositionally biased region" description="Polar residues" evidence="1">
    <location>
        <begin position="12"/>
        <end position="22"/>
    </location>
</feature>
<feature type="region of interest" description="Disordered" evidence="1">
    <location>
        <begin position="41"/>
        <end position="209"/>
    </location>
</feature>
<feature type="compositionally biased region" description="Basic residues" evidence="1">
    <location>
        <begin position="181"/>
        <end position="195"/>
    </location>
</feature>
<feature type="compositionally biased region" description="Low complexity" evidence="1">
    <location>
        <begin position="411"/>
        <end position="424"/>
    </location>
</feature>
<feature type="compositionally biased region" description="Low complexity" evidence="1">
    <location>
        <begin position="123"/>
        <end position="133"/>
    </location>
</feature>
<dbReference type="AlphaFoldDB" id="A0A550C9B2"/>
<gene>
    <name evidence="2" type="ORF">BD626DRAFT_85845</name>
</gene>
<feature type="compositionally biased region" description="Low complexity" evidence="1">
    <location>
        <begin position="817"/>
        <end position="836"/>
    </location>
</feature>
<accession>A0A550C9B2</accession>
<feature type="compositionally biased region" description="Polar residues" evidence="1">
    <location>
        <begin position="434"/>
        <end position="445"/>
    </location>
</feature>
<sequence length="869" mass="94971">MIVPIAARGANRCSQSPPSSASKRLAAFIVRPRSDLFRLRPALKTLSPPSGLEAARLRPTSKEGDSLALRRPRDSPPSSSSNGGDISAFALEEAAHRLLPTSKRATSPPSSGLEWSDYPPSPLSKTLSPPSGLEQATISLRRPRSGSPSSGLERATISLCPRDSPPSSSRTGDSLAFVRPPSRRLARLRRPRRGRLPPPSSASERLQPSSDLERATLAFVPSKQATRCLHLTSERLAFVRLGAVRLRPQRGRLSAFEPLTAFIPSASRLSAFVRPQRGRISAFVPSKQATIRLHPTSRRGRLSAVLVCGATRLRLRPASKQATIRLRPTSKQATIRLCPSRRGRLSAFIRSRRRCLRLRPTRTSDARLRPTSKTLSPSSDLDRGRHPLQRPTDHRLRPTSRLTAFVRPRSDSPSSSRDSPPSSSKRLAFVRPRSGSSLHPTSRGSSLRPRPLERAFVLLEAGDSLASVRPRSGSSLHPTSKEATRLRPSASERLAFVRLEATRLRPTSKRLAFAVLEDAVSSVRPPSGRLAAFIVPSKKATISLRPSRTAFVPSNRLHTLEAAPAFVQPRKRASSNGPSSDLGEGDFAAFVLERAFVLEGAARLRPRRGRHPRLRPRDSPPAVLQWRPEAGATIRLRPSRTGATRRVHRPLQAGDYQPSSPRSGSSLHPASRTGEYQPSSPRSRRLLISLRPPRSGSSLRRPRTTLLLRPTSKEGDSLPLSASKQATRSPSPLSKTLSPPSLSSKQATIRLRPPRKRVTRCLHPTSKRLQPSTVLEGRLLISLRPLEPPSSDLGEGDFPPSSFLNGRLSAFVLVRPRSASSLRPPRSGSPSSPPSSLRRRLSAFVLEGQHSEPSSSRNFETDEGGGDDE</sequence>
<feature type="region of interest" description="Disordered" evidence="1">
    <location>
        <begin position="1"/>
        <end position="22"/>
    </location>
</feature>
<feature type="region of interest" description="Disordered" evidence="1">
    <location>
        <begin position="817"/>
        <end position="869"/>
    </location>
</feature>
<organism evidence="2 3">
    <name type="scientific">Schizophyllum amplum</name>
    <dbReference type="NCBI Taxonomy" id="97359"/>
    <lineage>
        <taxon>Eukaryota</taxon>
        <taxon>Fungi</taxon>
        <taxon>Dikarya</taxon>
        <taxon>Basidiomycota</taxon>
        <taxon>Agaricomycotina</taxon>
        <taxon>Agaricomycetes</taxon>
        <taxon>Agaricomycetidae</taxon>
        <taxon>Agaricales</taxon>
        <taxon>Schizophyllaceae</taxon>
        <taxon>Schizophyllum</taxon>
    </lineage>
</organism>
<dbReference type="Proteomes" id="UP000320762">
    <property type="component" value="Unassembled WGS sequence"/>
</dbReference>
<comment type="caution">
    <text evidence="2">The sequence shown here is derived from an EMBL/GenBank/DDBJ whole genome shotgun (WGS) entry which is preliminary data.</text>
</comment>
<name>A0A550C9B2_9AGAR</name>
<dbReference type="EMBL" id="VDMD01000017">
    <property type="protein sequence ID" value="TRM61384.1"/>
    <property type="molecule type" value="Genomic_DNA"/>
</dbReference>
<evidence type="ECO:0000313" key="3">
    <source>
        <dbReference type="Proteomes" id="UP000320762"/>
    </source>
</evidence>
<feature type="compositionally biased region" description="Low complexity" evidence="1">
    <location>
        <begin position="729"/>
        <end position="745"/>
    </location>
</feature>
<protein>
    <submittedName>
        <fullName evidence="2">Uncharacterized protein</fullName>
    </submittedName>
</protein>
<feature type="compositionally biased region" description="Basic and acidic residues" evidence="1">
    <location>
        <begin position="380"/>
        <end position="396"/>
    </location>
</feature>
<feature type="region of interest" description="Disordered" evidence="1">
    <location>
        <begin position="359"/>
        <end position="449"/>
    </location>
</feature>
<reference evidence="2 3" key="1">
    <citation type="journal article" date="2019" name="New Phytol.">
        <title>Comparative genomics reveals unique wood-decay strategies and fruiting body development in the Schizophyllaceae.</title>
        <authorList>
            <person name="Almasi E."/>
            <person name="Sahu N."/>
            <person name="Krizsan K."/>
            <person name="Balint B."/>
            <person name="Kovacs G.M."/>
            <person name="Kiss B."/>
            <person name="Cseklye J."/>
            <person name="Drula E."/>
            <person name="Henrissat B."/>
            <person name="Nagy I."/>
            <person name="Chovatia M."/>
            <person name="Adam C."/>
            <person name="LaButti K."/>
            <person name="Lipzen A."/>
            <person name="Riley R."/>
            <person name="Grigoriev I.V."/>
            <person name="Nagy L.G."/>
        </authorList>
    </citation>
    <scope>NUCLEOTIDE SEQUENCE [LARGE SCALE GENOMIC DNA]</scope>
    <source>
        <strain evidence="2 3">NL-1724</strain>
    </source>
</reference>
<proteinExistence type="predicted"/>
<evidence type="ECO:0000313" key="2">
    <source>
        <dbReference type="EMBL" id="TRM61384.1"/>
    </source>
</evidence>
<feature type="region of interest" description="Disordered" evidence="1">
    <location>
        <begin position="608"/>
        <end position="769"/>
    </location>
</feature>
<evidence type="ECO:0000256" key="1">
    <source>
        <dbReference type="SAM" id="MobiDB-lite"/>
    </source>
</evidence>